<evidence type="ECO:0000313" key="1">
    <source>
        <dbReference type="EMBL" id="GJN29793.1"/>
    </source>
</evidence>
<dbReference type="Proteomes" id="UP001054889">
    <property type="component" value="Unassembled WGS sequence"/>
</dbReference>
<gene>
    <name evidence="2" type="primary">gb18116</name>
    <name evidence="1" type="synonym">gb18048</name>
    <name evidence="1" type="ORF">PR202_gb18048</name>
    <name evidence="2" type="ORF">PR202_gb18116</name>
</gene>
<name>A0AAV5F4K0_ELECO</name>
<dbReference type="AlphaFoldDB" id="A0AAV5F4K0"/>
<sequence length="66" mass="7217">MERKVVIVCAVVGFLGVLSAALGFAAEATRVKVRHRFASSPRPPPWFRMCKHLIQVVNASTQGVQP</sequence>
<dbReference type="EMBL" id="BQKI01000081">
    <property type="protein sequence ID" value="GJN29856.1"/>
    <property type="molecule type" value="Genomic_DNA"/>
</dbReference>
<reference evidence="2" key="2">
    <citation type="submission" date="2021-12" db="EMBL/GenBank/DDBJ databases">
        <title>Resequencing data analysis of finger millet.</title>
        <authorList>
            <person name="Hatakeyama M."/>
            <person name="Aluri S."/>
            <person name="Balachadran M.T."/>
            <person name="Sivarajan S.R."/>
            <person name="Poveda L."/>
            <person name="Shimizu-Inatsugi R."/>
            <person name="Schlapbach R."/>
            <person name="Sreeman S.M."/>
            <person name="Shimizu K.K."/>
        </authorList>
    </citation>
    <scope>NUCLEOTIDE SEQUENCE</scope>
</reference>
<evidence type="ECO:0000313" key="3">
    <source>
        <dbReference type="Proteomes" id="UP001054889"/>
    </source>
</evidence>
<evidence type="ECO:0000313" key="2">
    <source>
        <dbReference type="EMBL" id="GJN29856.1"/>
    </source>
</evidence>
<keyword evidence="3" id="KW-1185">Reference proteome</keyword>
<reference evidence="2" key="1">
    <citation type="journal article" date="2018" name="DNA Res.">
        <title>Multiple hybrid de novo genome assembly of finger millet, an orphan allotetraploid crop.</title>
        <authorList>
            <person name="Hatakeyama M."/>
            <person name="Aluri S."/>
            <person name="Balachadran M.T."/>
            <person name="Sivarajan S.R."/>
            <person name="Patrignani A."/>
            <person name="Gruter S."/>
            <person name="Poveda L."/>
            <person name="Shimizu-Inatsugi R."/>
            <person name="Baeten J."/>
            <person name="Francoijs K.J."/>
            <person name="Nataraja K.N."/>
            <person name="Reddy Y.A.N."/>
            <person name="Phadnis S."/>
            <person name="Ravikumar R.L."/>
            <person name="Schlapbach R."/>
            <person name="Sreeman S.M."/>
            <person name="Shimizu K.K."/>
        </authorList>
    </citation>
    <scope>NUCLEOTIDE SEQUENCE</scope>
</reference>
<comment type="caution">
    <text evidence="2">The sequence shown here is derived from an EMBL/GenBank/DDBJ whole genome shotgun (WGS) entry which is preliminary data.</text>
</comment>
<dbReference type="EMBL" id="BQKI01000081">
    <property type="protein sequence ID" value="GJN29793.1"/>
    <property type="molecule type" value="Genomic_DNA"/>
</dbReference>
<protein>
    <submittedName>
        <fullName evidence="2">Uncharacterized protein</fullName>
    </submittedName>
</protein>
<accession>A0AAV5F4K0</accession>
<organism evidence="2 3">
    <name type="scientific">Eleusine coracana subsp. coracana</name>
    <dbReference type="NCBI Taxonomy" id="191504"/>
    <lineage>
        <taxon>Eukaryota</taxon>
        <taxon>Viridiplantae</taxon>
        <taxon>Streptophyta</taxon>
        <taxon>Embryophyta</taxon>
        <taxon>Tracheophyta</taxon>
        <taxon>Spermatophyta</taxon>
        <taxon>Magnoliopsida</taxon>
        <taxon>Liliopsida</taxon>
        <taxon>Poales</taxon>
        <taxon>Poaceae</taxon>
        <taxon>PACMAD clade</taxon>
        <taxon>Chloridoideae</taxon>
        <taxon>Cynodonteae</taxon>
        <taxon>Eleusininae</taxon>
        <taxon>Eleusine</taxon>
    </lineage>
</organism>
<proteinExistence type="predicted"/>